<dbReference type="InterPro" id="IPR011990">
    <property type="entry name" value="TPR-like_helical_dom_sf"/>
</dbReference>
<dbReference type="Gene3D" id="1.25.40.10">
    <property type="entry name" value="Tetratricopeptide repeat domain"/>
    <property type="match status" value="2"/>
</dbReference>
<dbReference type="GO" id="GO:0071004">
    <property type="term" value="C:U2-type prespliceosome"/>
    <property type="evidence" value="ECO:0007669"/>
    <property type="project" value="TreeGrafter"/>
</dbReference>
<feature type="region of interest" description="Disordered" evidence="10">
    <location>
        <begin position="1"/>
        <end position="94"/>
    </location>
</feature>
<keyword evidence="6" id="KW-0539">Nucleus</keyword>
<evidence type="ECO:0000256" key="7">
    <source>
        <dbReference type="ARBA" id="ARBA00038019"/>
    </source>
</evidence>
<comment type="similarity">
    <text evidence="7">Belongs to the PRP39 family.</text>
</comment>
<evidence type="ECO:0000256" key="2">
    <source>
        <dbReference type="ARBA" id="ARBA00004123"/>
    </source>
</evidence>
<dbReference type="PANTHER" id="PTHR17204:SF5">
    <property type="entry name" value="PRE-MRNA-PROCESSING FACTOR 39"/>
    <property type="match status" value="1"/>
</dbReference>
<evidence type="ECO:0000256" key="6">
    <source>
        <dbReference type="ARBA" id="ARBA00023242"/>
    </source>
</evidence>
<dbReference type="Proteomes" id="UP001153709">
    <property type="component" value="Chromosome 7"/>
</dbReference>
<feature type="region of interest" description="Disordered" evidence="10">
    <location>
        <begin position="702"/>
        <end position="726"/>
    </location>
</feature>
<feature type="compositionally biased region" description="Pro residues" evidence="10">
    <location>
        <begin position="1071"/>
        <end position="1081"/>
    </location>
</feature>
<feature type="region of interest" description="Disordered" evidence="10">
    <location>
        <begin position="1028"/>
        <end position="1099"/>
    </location>
</feature>
<feature type="compositionally biased region" description="Basic and acidic residues" evidence="10">
    <location>
        <begin position="141"/>
        <end position="160"/>
    </location>
</feature>
<evidence type="ECO:0000256" key="5">
    <source>
        <dbReference type="ARBA" id="ARBA00023187"/>
    </source>
</evidence>
<evidence type="ECO:0000313" key="12">
    <source>
        <dbReference type="Proteomes" id="UP001153709"/>
    </source>
</evidence>
<dbReference type="FunFam" id="1.25.40.10:FF:000063">
    <property type="entry name" value="Pre-mRNA processing factor 39"/>
    <property type="match status" value="1"/>
</dbReference>
<feature type="compositionally biased region" description="Basic and acidic residues" evidence="10">
    <location>
        <begin position="322"/>
        <end position="401"/>
    </location>
</feature>
<feature type="compositionally biased region" description="Low complexity" evidence="10">
    <location>
        <begin position="1082"/>
        <end position="1099"/>
    </location>
</feature>
<dbReference type="Pfam" id="PF23240">
    <property type="entry name" value="HAT_PRP39_N"/>
    <property type="match status" value="1"/>
</dbReference>
<feature type="compositionally biased region" description="Basic and acidic residues" evidence="10">
    <location>
        <begin position="482"/>
        <end position="504"/>
    </location>
</feature>
<feature type="compositionally biased region" description="Acidic residues" evidence="10">
    <location>
        <begin position="402"/>
        <end position="411"/>
    </location>
</feature>
<feature type="compositionally biased region" description="Acidic residues" evidence="10">
    <location>
        <begin position="46"/>
        <end position="56"/>
    </location>
</feature>
<evidence type="ECO:0000256" key="8">
    <source>
        <dbReference type="ARBA" id="ARBA00067962"/>
    </source>
</evidence>
<evidence type="ECO:0000256" key="3">
    <source>
        <dbReference type="ARBA" id="ARBA00022664"/>
    </source>
</evidence>
<organism evidence="11 12">
    <name type="scientific">Diabrotica balteata</name>
    <name type="common">Banded cucumber beetle</name>
    <dbReference type="NCBI Taxonomy" id="107213"/>
    <lineage>
        <taxon>Eukaryota</taxon>
        <taxon>Metazoa</taxon>
        <taxon>Ecdysozoa</taxon>
        <taxon>Arthropoda</taxon>
        <taxon>Hexapoda</taxon>
        <taxon>Insecta</taxon>
        <taxon>Pterygota</taxon>
        <taxon>Neoptera</taxon>
        <taxon>Endopterygota</taxon>
        <taxon>Coleoptera</taxon>
        <taxon>Polyphaga</taxon>
        <taxon>Cucujiformia</taxon>
        <taxon>Chrysomeloidea</taxon>
        <taxon>Chrysomelidae</taxon>
        <taxon>Galerucinae</taxon>
        <taxon>Diabroticina</taxon>
        <taxon>Diabroticites</taxon>
        <taxon>Diabrotica</taxon>
    </lineage>
</organism>
<feature type="compositionally biased region" description="Basic and acidic residues" evidence="10">
    <location>
        <begin position="166"/>
        <end position="316"/>
    </location>
</feature>
<dbReference type="Pfam" id="PF23241">
    <property type="entry name" value="HAT_PRP39_C"/>
    <property type="match status" value="1"/>
</dbReference>
<reference evidence="11" key="1">
    <citation type="submission" date="2022-01" db="EMBL/GenBank/DDBJ databases">
        <authorList>
            <person name="King R."/>
        </authorList>
    </citation>
    <scope>NUCLEOTIDE SEQUENCE</scope>
</reference>
<feature type="compositionally biased region" description="Basic and acidic residues" evidence="10">
    <location>
        <begin position="109"/>
        <end position="120"/>
    </location>
</feature>
<feature type="region of interest" description="Disordered" evidence="10">
    <location>
        <begin position="109"/>
        <end position="504"/>
    </location>
</feature>
<evidence type="ECO:0000256" key="9">
    <source>
        <dbReference type="ARBA" id="ARBA00080852"/>
    </source>
</evidence>
<dbReference type="EMBL" id="OU898282">
    <property type="protein sequence ID" value="CAH1283260.1"/>
    <property type="molecule type" value="Genomic_DNA"/>
</dbReference>
<dbReference type="AlphaFoldDB" id="A0A9P0GY58"/>
<evidence type="ECO:0000256" key="1">
    <source>
        <dbReference type="ARBA" id="ARBA00003777"/>
    </source>
</evidence>
<dbReference type="FunFam" id="1.25.40.10:FF:000091">
    <property type="entry name" value="Pre-mRNA-processing factor 39"/>
    <property type="match status" value="1"/>
</dbReference>
<keyword evidence="12" id="KW-1185">Reference proteome</keyword>
<dbReference type="GO" id="GO:0005685">
    <property type="term" value="C:U1 snRNP"/>
    <property type="evidence" value="ECO:0007669"/>
    <property type="project" value="TreeGrafter"/>
</dbReference>
<dbReference type="SUPFAM" id="SSF48452">
    <property type="entry name" value="TPR-like"/>
    <property type="match status" value="2"/>
</dbReference>
<feature type="compositionally biased region" description="Basic and acidic residues" evidence="10">
    <location>
        <begin position="1028"/>
        <end position="1041"/>
    </location>
</feature>
<accession>A0A9P0GY58</accession>
<feature type="compositionally biased region" description="Polar residues" evidence="10">
    <location>
        <begin position="1"/>
        <end position="22"/>
    </location>
</feature>
<evidence type="ECO:0000256" key="4">
    <source>
        <dbReference type="ARBA" id="ARBA00022737"/>
    </source>
</evidence>
<dbReference type="PANTHER" id="PTHR17204">
    <property type="entry name" value="PRE-MRNA PROCESSING PROTEIN PRP39-RELATED"/>
    <property type="match status" value="1"/>
</dbReference>
<comment type="subcellular location">
    <subcellularLocation>
        <location evidence="2">Nucleus</location>
    </subcellularLocation>
</comment>
<dbReference type="InterPro" id="IPR059164">
    <property type="entry name" value="HAT_PRP39_C"/>
</dbReference>
<gene>
    <name evidence="11" type="ORF">DIABBA_LOCUS10766</name>
</gene>
<keyword evidence="3" id="KW-0507">mRNA processing</keyword>
<dbReference type="GO" id="GO:0030627">
    <property type="term" value="F:pre-mRNA 5'-splice site binding"/>
    <property type="evidence" value="ECO:0007669"/>
    <property type="project" value="TreeGrafter"/>
</dbReference>
<proteinExistence type="inferred from homology"/>
<name>A0A9P0GY58_DIABA</name>
<dbReference type="SMART" id="SM00386">
    <property type="entry name" value="HAT"/>
    <property type="match status" value="7"/>
</dbReference>
<sequence>MEETEGTTVRKTRSSAAKSTPVVTKKEKPGPLSRKTRKKVVLMEVEVSDEEVDETVQEPVTEKMETTEENKQSEKQIDTEKVNGKENKPTPIEDQVILNDVTVVCEMQTESKKTEDTEKMEVDEDLEIKKTEDNVSAQPTEESKVESLEKLDTKRNVCELKEEEPAEKKIKLEEKPADTDSNKKEVDRESENNVIDTNKEEVKIESEKNEKENKEVKGKTEEGTEKQDVAKAEEDTDKTTKVEEKEKDKGEIKVEDKVEKKMTKVEEKKETQEEKKGKENKVEEKITKVEEKKEDQEEIKVEENKVKDSAIEKSEKECEESKEEKEIKVEEKEIKEITTEDKSKKEDEKSEDKNKKGDEESLVKDAENKDDLTKVEQKEAGSVEGKQDTEEETLDKQKADPDTENISEDELPVVQAVKVPEAEEVSDEELPGPKRAELPADTEVVSEDELPTVKNDTKKESNKRKLNATDYDPGSPTSENEAPSKKPSLDSSVEKDKEEKPKPKKLPELDKYWKAVNDDPTDFTGWTYLLQYVDQENDMEAAREAYDAFLSHYPYCYGYWRKYADYEKRKGNKKKCEEVFERGLKAIPLSVDLWIHYLTYVKVTRTDDEEFIRSQFERAVTACGLEFRSDRLWDSYIKWETEAKRLQKVTAIYDRLLGTPTQGYTTHFENFQEHISNNVPNKVIDVDEFLALRKEVRQQLKHEITDTPPADNDAPPGDEDQTKVISSDEETKILRERIISIRRKLHKNTVTAVTARWNYEEAIKRPYFHVKPLERCQLKNWQDYLDYETEQGDRVRIIVLFERCLIACALYEEFWLKFVHYLENLRDHELQPKIRDVYERACTIHHLKKPNLHLQWAIFEEGVDNVSRAAEILVNLEKSVPNVLQIAYRRINLERRRGDNEKCCQLFEHYISNTKNKIIASSISIKYSRFAYFIMKDIEKAQTILKSAIPKDPNNPRLYLQLVDLTLHKGDATENDIIEILNMFLDKDNIDAEQKMLFAQRKLEYLEDFGSNLQLVQDAHEHYQKLVKQNKEGMKKKEVKSETAGPSSKSKETKQPPPSSQGNYGNYNAPYGPPSNQPSYPPYSGGSQQGPNYYPQYGQGDQYQYQNWQYPQGGYGGYNQWSGYGGGYGY</sequence>
<feature type="compositionally biased region" description="Basic and acidic residues" evidence="10">
    <location>
        <begin position="60"/>
        <end position="88"/>
    </location>
</feature>
<dbReference type="OrthoDB" id="10265668at2759"/>
<feature type="compositionally biased region" description="Low complexity" evidence="10">
    <location>
        <begin position="706"/>
        <end position="715"/>
    </location>
</feature>
<dbReference type="GO" id="GO:0000395">
    <property type="term" value="P:mRNA 5'-splice site recognition"/>
    <property type="evidence" value="ECO:0007669"/>
    <property type="project" value="TreeGrafter"/>
</dbReference>
<dbReference type="GO" id="GO:0000243">
    <property type="term" value="C:commitment complex"/>
    <property type="evidence" value="ECO:0007669"/>
    <property type="project" value="TreeGrafter"/>
</dbReference>
<evidence type="ECO:0000313" key="11">
    <source>
        <dbReference type="EMBL" id="CAH1283260.1"/>
    </source>
</evidence>
<keyword evidence="4" id="KW-0677">Repeat</keyword>
<evidence type="ECO:0000256" key="10">
    <source>
        <dbReference type="SAM" id="MobiDB-lite"/>
    </source>
</evidence>
<comment type="function">
    <text evidence="1">Involved in pre-mRNA splicing.</text>
</comment>
<dbReference type="InterPro" id="IPR003107">
    <property type="entry name" value="HAT"/>
</dbReference>
<keyword evidence="5" id="KW-0508">mRNA splicing</keyword>
<protein>
    <recommendedName>
        <fullName evidence="8">Pre-mRNA-processing factor 39</fullName>
    </recommendedName>
    <alternativeName>
        <fullName evidence="9">PRP39 homolog</fullName>
    </alternativeName>
</protein>